<dbReference type="Gene3D" id="2.60.40.1180">
    <property type="entry name" value="Golgi alpha-mannosidase II"/>
    <property type="match status" value="1"/>
</dbReference>
<dbReference type="GO" id="GO:0050295">
    <property type="term" value="F:steryl-beta-glucosidase activity"/>
    <property type="evidence" value="ECO:0007669"/>
    <property type="project" value="TreeGrafter"/>
</dbReference>
<evidence type="ECO:0000259" key="6">
    <source>
        <dbReference type="Pfam" id="PF18564"/>
    </source>
</evidence>
<dbReference type="InterPro" id="IPR001547">
    <property type="entry name" value="Glyco_hydro_5"/>
</dbReference>
<dbReference type="InterPro" id="IPR017853">
    <property type="entry name" value="GH"/>
</dbReference>
<organism evidence="7 8">
    <name type="scientific">Pseudocercospora eumusae</name>
    <dbReference type="NCBI Taxonomy" id="321146"/>
    <lineage>
        <taxon>Eukaryota</taxon>
        <taxon>Fungi</taxon>
        <taxon>Dikarya</taxon>
        <taxon>Ascomycota</taxon>
        <taxon>Pezizomycotina</taxon>
        <taxon>Dothideomycetes</taxon>
        <taxon>Dothideomycetidae</taxon>
        <taxon>Mycosphaerellales</taxon>
        <taxon>Mycosphaerellaceae</taxon>
        <taxon>Pseudocercospora</taxon>
    </lineage>
</organism>
<dbReference type="InterPro" id="IPR041036">
    <property type="entry name" value="GH5_C"/>
</dbReference>
<evidence type="ECO:0000256" key="4">
    <source>
        <dbReference type="SAM" id="MobiDB-lite"/>
    </source>
</evidence>
<dbReference type="GO" id="GO:0000272">
    <property type="term" value="P:polysaccharide catabolic process"/>
    <property type="evidence" value="ECO:0007669"/>
    <property type="project" value="InterPro"/>
</dbReference>
<dbReference type="Gene3D" id="3.20.20.80">
    <property type="entry name" value="Glycosidases"/>
    <property type="match status" value="2"/>
</dbReference>
<dbReference type="GO" id="GO:1904462">
    <property type="term" value="P:ergosteryl 3-beta-D-glucoside catabolic process"/>
    <property type="evidence" value="ECO:0007669"/>
    <property type="project" value="TreeGrafter"/>
</dbReference>
<dbReference type="InterPro" id="IPR018087">
    <property type="entry name" value="Glyco_hydro_5_CS"/>
</dbReference>
<protein>
    <recommendedName>
        <fullName evidence="9">Glycoside hydrolase family 5 C-terminal domain-containing protein</fullName>
    </recommendedName>
</protein>
<dbReference type="EMBL" id="LFZN01000027">
    <property type="protein sequence ID" value="KXT03730.1"/>
    <property type="molecule type" value="Genomic_DNA"/>
</dbReference>
<feature type="region of interest" description="Disordered" evidence="4">
    <location>
        <begin position="572"/>
        <end position="607"/>
    </location>
</feature>
<dbReference type="PANTHER" id="PTHR31308:SF5">
    <property type="entry name" value="ERGOSTERYL-BETA-GLUCOSIDASE"/>
    <property type="match status" value="1"/>
</dbReference>
<evidence type="ECO:0000256" key="1">
    <source>
        <dbReference type="ARBA" id="ARBA00005641"/>
    </source>
</evidence>
<dbReference type="Pfam" id="PF00150">
    <property type="entry name" value="Cellulase"/>
    <property type="match status" value="1"/>
</dbReference>
<evidence type="ECO:0000256" key="3">
    <source>
        <dbReference type="ARBA" id="ARBA00023295"/>
    </source>
</evidence>
<dbReference type="PANTHER" id="PTHR31308">
    <property type="match status" value="1"/>
</dbReference>
<sequence length="1245" mass="140400">MPSHRLRIDGATFRDPQNRQVTLHGINIAGDTKFPHKPDIPSHVREGFFDGDDVSFVNRPFALSQAHVHFSRLRRMGYNTIRYIFTWEALEHAGPGKYDEEFIKHTIETIRIAKEYGFYIFMDPHQDVWSRFTGGSGAPMWTIYACGLDPTKLRAGEASVVQNTWPNPAEFPKMIWATNYYRLAVQTIFTLFYSGKDFAPKCIIDGKNIQDYLQDHFIAACKHLAQMIHEAGDLEGEVVIGYETMNEPNKGYAGHPDLNSIPKEQNLKKHTCPTAFQAMLTGSGRALEVDTWDFGSFGPYKSGTQLVEPKGTKAWLDPTTWDDTKYGWKRDPGWKLGECIWAQHGVWNPKTDELLLPQYFAKHPSTGEELNQEYWTNHEYMHCYKKYKDAIRDVWPEAFMLMQPSPFEIPPTIKGTPEGDDPNMIFASHFYDGITLITKKWNKIWNIDVLGVLRGKYSSPAFAIKLGETAIRNCFKDQLSTVRQEGIDNMGVHPCLYTEIGIPYDMDDKHAYETGDYSSQAAAIDANCYAVEGSGAQGMTWWVYTATNSHFWGDNWNGEDLSIYCAEDKPLPSPSSAGGRPSLDASSPSYSESATQDPATPSSIRKTLSINSMEATASKSAGETKQGCRAAEAYTRPVPVVVHGTIDSYGFDLKNCAFNLALTAPSSTPTDFPTEIFLPEFHFPRTGNQTHVEVSGGKWEIRTVEEVEGAAQQVLRWWHSEGEQKLKITGVKRKRGQIDANDESTEDSYLRAYWEMGKNCSVISTSQPYRRLEHSITAVLMATTSKADEAREDAEVIEAPPPTYTASAASAASESELYSEHDYHIVEAEPSLSKDEKRPLSPPTIAVDEQRPIESAPEFFSNEKSNPDSQAIVPYAEEEEVQPALPPRPSSITSTTHPGIPLSFTLSWRRALFERKPYFDCPALSIVPTNNQALPASSPGLPTTSHWQLNYEKKYFCRLHRYSPEQAQGEIPYRQVAEIEYPEFMWRPNVGVKITFEPHEGEIERRGSRHVSRTEKMMVRQGWWSARYGIDFPVLGGARVEWVYAVDDSRPMKGSRAERLGVKPGETRLVTVGEAWEDMKRKFTDDSWSPYPVQHLEEVSGRILAVFTRARPMQKLAGRLEIMPPRDDVQVGLPEYVEGIVVACAAMVGMKDRMGIVSSLVEAGTAGSRDMPSVKMPDVRMPNFKMMRGKKRRDSGMDDVVEKEEAEIPPEMPPRKSTGGGRFHEEMEDEDPHEKPARKEVKFDT</sequence>
<feature type="compositionally biased region" description="Basic and acidic residues" evidence="4">
    <location>
        <begin position="1232"/>
        <end position="1245"/>
    </location>
</feature>
<name>A0A139HMR6_9PEZI</name>
<dbReference type="FunFam" id="3.20.20.80:FF:000131">
    <property type="entry name" value="Glycoside hydrolase superfamily"/>
    <property type="match status" value="1"/>
</dbReference>
<reference evidence="7 8" key="1">
    <citation type="submission" date="2015-07" db="EMBL/GenBank/DDBJ databases">
        <title>Comparative genomics of the Sigatoka disease complex on banana suggests a link between parallel evolutionary changes in Pseudocercospora fijiensis and Pseudocercospora eumusae and increased virulence on the banana host.</title>
        <authorList>
            <person name="Chang T.-C."/>
            <person name="Salvucci A."/>
            <person name="Crous P.W."/>
            <person name="Stergiopoulos I."/>
        </authorList>
    </citation>
    <scope>NUCLEOTIDE SEQUENCE [LARGE SCALE GENOMIC DNA]</scope>
    <source>
        <strain evidence="7 8">CBS 114824</strain>
    </source>
</reference>
<dbReference type="AlphaFoldDB" id="A0A139HMR6"/>
<gene>
    <name evidence="7" type="ORF">AC578_763</name>
</gene>
<proteinExistence type="inferred from homology"/>
<accession>A0A139HMR6</accession>
<evidence type="ECO:0008006" key="9">
    <source>
        <dbReference type="Google" id="ProtNLM"/>
    </source>
</evidence>
<dbReference type="InterPro" id="IPR013780">
    <property type="entry name" value="Glyco_hydro_b"/>
</dbReference>
<evidence type="ECO:0000313" key="8">
    <source>
        <dbReference type="Proteomes" id="UP000070133"/>
    </source>
</evidence>
<feature type="region of interest" description="Disordered" evidence="4">
    <location>
        <begin position="1188"/>
        <end position="1245"/>
    </location>
</feature>
<feature type="domain" description="Glycoside hydrolase family 5" evidence="5">
    <location>
        <begin position="70"/>
        <end position="129"/>
    </location>
</feature>
<evidence type="ECO:0000259" key="5">
    <source>
        <dbReference type="Pfam" id="PF00150"/>
    </source>
</evidence>
<dbReference type="STRING" id="321146.A0A139HMR6"/>
<dbReference type="InterPro" id="IPR052066">
    <property type="entry name" value="Glycosphingolipid_Hydrolases"/>
</dbReference>
<comment type="similarity">
    <text evidence="1">Belongs to the glycosyl hydrolase 5 (cellulase A) family.</text>
</comment>
<dbReference type="OrthoDB" id="9971853at2759"/>
<dbReference type="Pfam" id="PF18564">
    <property type="entry name" value="Glyco_hydro_5_C"/>
    <property type="match status" value="1"/>
</dbReference>
<keyword evidence="8" id="KW-1185">Reference proteome</keyword>
<evidence type="ECO:0000256" key="2">
    <source>
        <dbReference type="ARBA" id="ARBA00022801"/>
    </source>
</evidence>
<feature type="compositionally biased region" description="Acidic residues" evidence="4">
    <location>
        <begin position="1197"/>
        <end position="1208"/>
    </location>
</feature>
<dbReference type="PROSITE" id="PS00659">
    <property type="entry name" value="GLYCOSYL_HYDROL_F5"/>
    <property type="match status" value="1"/>
</dbReference>
<feature type="domain" description="Glycoside hydrolase family 5 C-terminal" evidence="6">
    <location>
        <begin position="636"/>
        <end position="728"/>
    </location>
</feature>
<dbReference type="SUPFAM" id="SSF51445">
    <property type="entry name" value="(Trans)glycosidases"/>
    <property type="match status" value="1"/>
</dbReference>
<evidence type="ECO:0000313" key="7">
    <source>
        <dbReference type="EMBL" id="KXT03730.1"/>
    </source>
</evidence>
<comment type="caution">
    <text evidence="7">The sequence shown here is derived from an EMBL/GenBank/DDBJ whole genome shotgun (WGS) entry which is preliminary data.</text>
</comment>
<feature type="compositionally biased region" description="Polar residues" evidence="4">
    <location>
        <begin position="584"/>
        <end position="607"/>
    </location>
</feature>
<keyword evidence="3" id="KW-0326">Glycosidase</keyword>
<dbReference type="Proteomes" id="UP000070133">
    <property type="component" value="Unassembled WGS sequence"/>
</dbReference>
<keyword evidence="2" id="KW-0378">Hydrolase</keyword>
<dbReference type="FunFam" id="3.20.20.80:FF:000174">
    <property type="entry name" value="YIR007W-like protein"/>
    <property type="match status" value="1"/>
</dbReference>